<dbReference type="Proteomes" id="UP000316747">
    <property type="component" value="Unassembled WGS sequence"/>
</dbReference>
<sequence>MARRDGGGRSAAGSAFRASWLAIRARQWRQWATDGMRAEHEETDRAIRSGEAVPLAPETVFAVLDAMGDQRAAAFAWGGDGYAQAWTLTVADELTPADGAA</sequence>
<accession>A0A543HW71</accession>
<dbReference type="RefSeq" id="WP_185749039.1">
    <property type="nucleotide sequence ID" value="NZ_VFPM01000002.1"/>
</dbReference>
<comment type="caution">
    <text evidence="1">The sequence shown here is derived from an EMBL/GenBank/DDBJ whole genome shotgun (WGS) entry which is preliminary data.</text>
</comment>
<dbReference type="EMBL" id="VFPM01000002">
    <property type="protein sequence ID" value="TQM62593.1"/>
    <property type="molecule type" value="Genomic_DNA"/>
</dbReference>
<keyword evidence="2" id="KW-1185">Reference proteome</keyword>
<name>A0A543HW71_9MICO</name>
<evidence type="ECO:0000313" key="2">
    <source>
        <dbReference type="Proteomes" id="UP000316747"/>
    </source>
</evidence>
<organism evidence="1 2">
    <name type="scientific">Humibacillus xanthopallidus</name>
    <dbReference type="NCBI Taxonomy" id="412689"/>
    <lineage>
        <taxon>Bacteria</taxon>
        <taxon>Bacillati</taxon>
        <taxon>Actinomycetota</taxon>
        <taxon>Actinomycetes</taxon>
        <taxon>Micrococcales</taxon>
        <taxon>Intrasporangiaceae</taxon>
        <taxon>Humibacillus</taxon>
    </lineage>
</organism>
<protein>
    <submittedName>
        <fullName evidence="1">Uncharacterized protein</fullName>
    </submittedName>
</protein>
<gene>
    <name evidence="1" type="ORF">FBY41_2629</name>
</gene>
<proteinExistence type="predicted"/>
<dbReference type="AlphaFoldDB" id="A0A543HW71"/>
<reference evidence="1 2" key="1">
    <citation type="submission" date="2019-06" db="EMBL/GenBank/DDBJ databases">
        <title>Genome sequencing of plant associated microbes to promote plant fitness in Sorghum bicolor and Oryza sativa.</title>
        <authorList>
            <person name="Coleman-Derr D."/>
        </authorList>
    </citation>
    <scope>NUCLEOTIDE SEQUENCE [LARGE SCALE GENOMIC DNA]</scope>
    <source>
        <strain evidence="1 2">KV-663</strain>
    </source>
</reference>
<evidence type="ECO:0000313" key="1">
    <source>
        <dbReference type="EMBL" id="TQM62593.1"/>
    </source>
</evidence>